<dbReference type="SMART" id="SM00736">
    <property type="entry name" value="CADG"/>
    <property type="match status" value="2"/>
</dbReference>
<keyword evidence="2" id="KW-0732">Signal</keyword>
<dbReference type="InterPro" id="IPR006644">
    <property type="entry name" value="Cadg"/>
</dbReference>
<organism evidence="4 5">
    <name type="scientific">Ustilago trichophora</name>
    <dbReference type="NCBI Taxonomy" id="86804"/>
    <lineage>
        <taxon>Eukaryota</taxon>
        <taxon>Fungi</taxon>
        <taxon>Dikarya</taxon>
        <taxon>Basidiomycota</taxon>
        <taxon>Ustilaginomycotina</taxon>
        <taxon>Ustilaginomycetes</taxon>
        <taxon>Ustilaginales</taxon>
        <taxon>Ustilaginaceae</taxon>
        <taxon>Ustilago</taxon>
    </lineage>
</organism>
<keyword evidence="5" id="KW-1185">Reference proteome</keyword>
<feature type="region of interest" description="Disordered" evidence="1">
    <location>
        <begin position="1176"/>
        <end position="1196"/>
    </location>
</feature>
<feature type="chain" id="PRO_5022808612" evidence="2">
    <location>
        <begin position="27"/>
        <end position="1326"/>
    </location>
</feature>
<reference evidence="4 5" key="1">
    <citation type="submission" date="2018-03" db="EMBL/GenBank/DDBJ databases">
        <authorList>
            <person name="Guldener U."/>
        </authorList>
    </citation>
    <scope>NUCLEOTIDE SEQUENCE [LARGE SCALE GENOMIC DNA]</scope>
    <source>
        <strain evidence="4 5">NBRC100155</strain>
    </source>
</reference>
<feature type="region of interest" description="Disordered" evidence="1">
    <location>
        <begin position="444"/>
        <end position="497"/>
    </location>
</feature>
<accession>A0A5C3DYH6</accession>
<evidence type="ECO:0000256" key="1">
    <source>
        <dbReference type="SAM" id="MobiDB-lite"/>
    </source>
</evidence>
<feature type="compositionally biased region" description="Polar residues" evidence="1">
    <location>
        <begin position="827"/>
        <end position="840"/>
    </location>
</feature>
<feature type="region of interest" description="Disordered" evidence="1">
    <location>
        <begin position="827"/>
        <end position="878"/>
    </location>
</feature>
<feature type="signal peptide" evidence="2">
    <location>
        <begin position="1"/>
        <end position="26"/>
    </location>
</feature>
<feature type="compositionally biased region" description="Basic and acidic residues" evidence="1">
    <location>
        <begin position="553"/>
        <end position="569"/>
    </location>
</feature>
<dbReference type="Proteomes" id="UP000324022">
    <property type="component" value="Unassembled WGS sequence"/>
</dbReference>
<name>A0A5C3DYH6_9BASI</name>
<evidence type="ECO:0000313" key="5">
    <source>
        <dbReference type="Proteomes" id="UP000324022"/>
    </source>
</evidence>
<dbReference type="InterPro" id="IPR013783">
    <property type="entry name" value="Ig-like_fold"/>
</dbReference>
<gene>
    <name evidence="4" type="ORF">UTRI_01075</name>
</gene>
<dbReference type="Pfam" id="PF05345">
    <property type="entry name" value="He_PIG"/>
    <property type="match status" value="2"/>
</dbReference>
<feature type="region of interest" description="Disordered" evidence="1">
    <location>
        <begin position="1004"/>
        <end position="1156"/>
    </location>
</feature>
<sequence>MVFSQGAAVAAAWLAAFLFLSTTVEAAVRVERPVSAQLPSIARFGQPYSWSFAPNTFIDVNATAPLHYNATGLPSWAIFEPANLSISGTPPASSPGITRTNTTVTLRAVNPKTGSTASTPFQLITMSGSGPILNKPLAEQLPNVTTLGARSILPSGAQLLPLGWSFSLGFAGDTFTSDSHRVYLSAALADGSPLPSWMHLDQTATLWGLAPTDVHTAGRFYTVVVTASDVPGYAGVNSTLQMVVSGAPLIQAAPFPTINTTAGQSFQSALPLDSIVDARGNPVDQTQLRVAANTSSVGLWLSFDENSRTFSGTPPFNLTSNEPISLTVPVTLANATNRDAATVPASAHLTVFPSSFSVSSLPDVQVIPGRMFQVELGQYFRQSPSPPQLTLNPPSASDWVHFDPSTMLLSGNPPKSGAERVQVQLSVETTEAGNYRSVSTQSFAITPDSSSNSPTPLPAPSHSTASGPTSASSASNSASSTNGFASSETSSDSGSGLSSKAKFALAASLGGVGGLFMLILLMMCCRRYCAAEDRHFRGGESDDGRSDCEKSYNIHGGDDDRTLADERSPRFGWASLGPGSKKLGKGKKEDEEASPYLDPYAAVAADGTSMADRSPFSDAMTLAPSDEGHQRRTSDGNPRQVVNTMANVAPRGNAAPAFVPAPAFTITNPSPLAVEKPRRSSVLNLFSRTPKASKSNRSINSLATAAPHPYHTEADELGMGLGQGMEERREDMARPTSIGLGLEGMMGRDLSQMTTSKSLAARSSWESNLFYDDTIDRGVSTAAAPSTPERRRSAALRTESLSLDSPLEVPVRRALISAPMRHRNAHISTSPAFNLNNGFESSPEGDDDIPRDRLRDPRHSNATASSGHSRKRGAAGGSADLDDAVVEYARKVSVEASGTITPPQQVSIQQGQRNLSQHLENYMHQNTRGGSMDTNGSGSALHAADDDDPFEDAEDDPTVAAMIRATAENTKRNSAASYVPDLAGAETGAVRYTDSRRSSMKPTAIAAGFGTPNHAGVTGPRSSDEDERLPTVRAVRQSIGPLPASPIVPGASNRSSAITRNENPQTPVRTIRSSVTTGAAESGTASAGGIRPWSANSSASRGAGLFQTPQSTATPSRTRPSHNPSSSISHRRSDSSARSGDGPPPAGGSTPWSRIKSHNITVRPGELIRISALSGTAAPPMVGGAPGSPGKRSGRKLSYHPVLQDEKYFEYYNTWPDFLQWLRWDDRMQELSGTVPPKFGPTPLSLKLAILARPTGGAPPSPSPNSSPSKFGNRTSYGHARTGSSASNASNIVGMAGSEDEVAAIVVLNIQKMAPSTPGNNNSNFI</sequence>
<evidence type="ECO:0000313" key="4">
    <source>
        <dbReference type="EMBL" id="SPO22397.1"/>
    </source>
</evidence>
<dbReference type="GO" id="GO:0016020">
    <property type="term" value="C:membrane"/>
    <property type="evidence" value="ECO:0007669"/>
    <property type="project" value="InterPro"/>
</dbReference>
<dbReference type="Gene3D" id="2.60.40.10">
    <property type="entry name" value="Immunoglobulins"/>
    <property type="match status" value="4"/>
</dbReference>
<proteinExistence type="predicted"/>
<protein>
    <submittedName>
        <fullName evidence="4">Related to AXL2 - required for axial pattern of budding</fullName>
    </submittedName>
</protein>
<evidence type="ECO:0000256" key="2">
    <source>
        <dbReference type="SAM" id="SignalP"/>
    </source>
</evidence>
<feature type="region of interest" description="Disordered" evidence="1">
    <location>
        <begin position="925"/>
        <end position="953"/>
    </location>
</feature>
<feature type="compositionally biased region" description="Polar residues" evidence="1">
    <location>
        <begin position="1052"/>
        <end position="1072"/>
    </location>
</feature>
<feature type="compositionally biased region" description="Low complexity" evidence="1">
    <location>
        <begin position="1073"/>
        <end position="1089"/>
    </location>
</feature>
<feature type="region of interest" description="Disordered" evidence="1">
    <location>
        <begin position="611"/>
        <end position="638"/>
    </location>
</feature>
<feature type="domain" description="Dystroglycan-type cadherin-like" evidence="3">
    <location>
        <begin position="142"/>
        <end position="251"/>
    </location>
</feature>
<dbReference type="SUPFAM" id="SSF49313">
    <property type="entry name" value="Cadherin-like"/>
    <property type="match status" value="4"/>
</dbReference>
<feature type="compositionally biased region" description="Low complexity" evidence="1">
    <location>
        <begin position="460"/>
        <end position="497"/>
    </location>
</feature>
<feature type="compositionally biased region" description="Polar residues" evidence="1">
    <location>
        <begin position="444"/>
        <end position="454"/>
    </location>
</feature>
<feature type="region of interest" description="Disordered" evidence="1">
    <location>
        <begin position="553"/>
        <end position="592"/>
    </location>
</feature>
<feature type="compositionally biased region" description="Polar residues" evidence="1">
    <location>
        <begin position="1107"/>
        <end position="1118"/>
    </location>
</feature>
<feature type="region of interest" description="Disordered" evidence="1">
    <location>
        <begin position="1253"/>
        <end position="1288"/>
    </location>
</feature>
<feature type="domain" description="Dystroglycan-type cadherin-like" evidence="3">
    <location>
        <begin position="33"/>
        <end position="132"/>
    </location>
</feature>
<feature type="region of interest" description="Disordered" evidence="1">
    <location>
        <begin position="402"/>
        <end position="421"/>
    </location>
</feature>
<dbReference type="GO" id="GO:0005509">
    <property type="term" value="F:calcium ion binding"/>
    <property type="evidence" value="ECO:0007669"/>
    <property type="project" value="InterPro"/>
</dbReference>
<feature type="compositionally biased region" description="Polar residues" evidence="1">
    <location>
        <begin position="1270"/>
        <end position="1288"/>
    </location>
</feature>
<dbReference type="InterPro" id="IPR015919">
    <property type="entry name" value="Cadherin-like_sf"/>
</dbReference>
<feature type="compositionally biased region" description="Polar residues" evidence="1">
    <location>
        <begin position="925"/>
        <end position="938"/>
    </location>
</feature>
<dbReference type="EMBL" id="OOIN01000004">
    <property type="protein sequence ID" value="SPO22397.1"/>
    <property type="molecule type" value="Genomic_DNA"/>
</dbReference>
<feature type="compositionally biased region" description="Basic and acidic residues" evidence="1">
    <location>
        <begin position="848"/>
        <end position="859"/>
    </location>
</feature>
<evidence type="ECO:0000259" key="3">
    <source>
        <dbReference type="SMART" id="SM00736"/>
    </source>
</evidence>
<dbReference type="OrthoDB" id="414243at2759"/>